<reference evidence="2" key="1">
    <citation type="submission" date="2022-11" db="UniProtKB">
        <authorList>
            <consortium name="WormBaseParasite"/>
        </authorList>
    </citation>
    <scope>IDENTIFICATION</scope>
</reference>
<sequence>MRKVVFNGNIKSAVTKYLGSKNETFANKSNIFDDQCVYYPQQHLIMNCLQPEPTKRSTAAELLRHRLFMDLRDHDMYKIPLNVTPAVAPEDL</sequence>
<accession>A0AC35EVC8</accession>
<evidence type="ECO:0000313" key="2">
    <source>
        <dbReference type="WBParaSite" id="PS1159_v2.g11117.t1"/>
    </source>
</evidence>
<name>A0AC35EVC8_9BILA</name>
<evidence type="ECO:0000313" key="1">
    <source>
        <dbReference type="Proteomes" id="UP000887580"/>
    </source>
</evidence>
<protein>
    <submittedName>
        <fullName evidence="2">Uncharacterized protein</fullName>
    </submittedName>
</protein>
<dbReference type="Proteomes" id="UP000887580">
    <property type="component" value="Unplaced"/>
</dbReference>
<proteinExistence type="predicted"/>
<organism evidence="1 2">
    <name type="scientific">Panagrolaimus sp. PS1159</name>
    <dbReference type="NCBI Taxonomy" id="55785"/>
    <lineage>
        <taxon>Eukaryota</taxon>
        <taxon>Metazoa</taxon>
        <taxon>Ecdysozoa</taxon>
        <taxon>Nematoda</taxon>
        <taxon>Chromadorea</taxon>
        <taxon>Rhabditida</taxon>
        <taxon>Tylenchina</taxon>
        <taxon>Panagrolaimomorpha</taxon>
        <taxon>Panagrolaimoidea</taxon>
        <taxon>Panagrolaimidae</taxon>
        <taxon>Panagrolaimus</taxon>
    </lineage>
</organism>
<dbReference type="WBParaSite" id="PS1159_v2.g11117.t1">
    <property type="protein sequence ID" value="PS1159_v2.g11117.t1"/>
    <property type="gene ID" value="PS1159_v2.g11117"/>
</dbReference>